<evidence type="ECO:0000313" key="4">
    <source>
        <dbReference type="EMBL" id="KAK0749851.1"/>
    </source>
</evidence>
<evidence type="ECO:0008006" key="6">
    <source>
        <dbReference type="Google" id="ProtNLM"/>
    </source>
</evidence>
<dbReference type="InterPro" id="IPR036770">
    <property type="entry name" value="Ankyrin_rpt-contain_sf"/>
</dbReference>
<dbReference type="SUPFAM" id="SSF48403">
    <property type="entry name" value="Ankyrin repeat"/>
    <property type="match status" value="2"/>
</dbReference>
<feature type="compositionally biased region" description="Pro residues" evidence="3">
    <location>
        <begin position="16"/>
        <end position="31"/>
    </location>
</feature>
<protein>
    <recommendedName>
        <fullName evidence="6">Ankyrin</fullName>
    </recommendedName>
</protein>
<feature type="region of interest" description="Disordered" evidence="3">
    <location>
        <begin position="118"/>
        <end position="143"/>
    </location>
</feature>
<evidence type="ECO:0000256" key="1">
    <source>
        <dbReference type="ARBA" id="ARBA00022737"/>
    </source>
</evidence>
<accession>A0AA40K8F6</accession>
<reference evidence="4" key="1">
    <citation type="submission" date="2023-06" db="EMBL/GenBank/DDBJ databases">
        <title>Genome-scale phylogeny and comparative genomics of the fungal order Sordariales.</title>
        <authorList>
            <consortium name="Lawrence Berkeley National Laboratory"/>
            <person name="Hensen N."/>
            <person name="Bonometti L."/>
            <person name="Westerberg I."/>
            <person name="Brannstrom I.O."/>
            <person name="Guillou S."/>
            <person name="Cros-Aarteil S."/>
            <person name="Calhoun S."/>
            <person name="Haridas S."/>
            <person name="Kuo A."/>
            <person name="Mondo S."/>
            <person name="Pangilinan J."/>
            <person name="Riley R."/>
            <person name="LaButti K."/>
            <person name="Andreopoulos B."/>
            <person name="Lipzen A."/>
            <person name="Chen C."/>
            <person name="Yanf M."/>
            <person name="Daum C."/>
            <person name="Ng V."/>
            <person name="Clum A."/>
            <person name="Steindorff A."/>
            <person name="Ohm R."/>
            <person name="Martin F."/>
            <person name="Silar P."/>
            <person name="Natvig D."/>
            <person name="Lalanne C."/>
            <person name="Gautier V."/>
            <person name="Ament-velasquez S.L."/>
            <person name="Kruys A."/>
            <person name="Hutchinson M.I."/>
            <person name="Powell A.J."/>
            <person name="Barry K."/>
            <person name="Miller A.N."/>
            <person name="Grigoriev I.V."/>
            <person name="Debuchy R."/>
            <person name="Gladieux P."/>
            <person name="Thoren M.H."/>
            <person name="Johannesson H."/>
        </authorList>
    </citation>
    <scope>NUCLEOTIDE SEQUENCE</scope>
    <source>
        <strain evidence="4">SMH3187-1</strain>
    </source>
</reference>
<sequence length="1509" mass="163649">MPPRDLSGILGFPNLTPAPRPPRLQPSPKLRPTPQDRNRARELLVHLRTSDPSYKAPDESKRRHFRSERKNKVLADTGQWTFSSYEVAKGVANYFSHETLTPGGVLAALLETASDSDGNDVDNIWKRSQGPPPESFRLRKPKPSDVGPCPWISLAADQSAGDALACLLEAGGSQKDLGAALEAALDRKDYAVARELVAFDAPFPPRPDLFSAATSQPLDMDFVNLWLAAPASPPPEFSTLAIATMMRMSSRESRTVLSMLLTSYPPSAAESAALLLQAIELGNLETLATVSAALHHSWPALGDIHHSEPCVRAATRIQHADARQRVLSFLFAAGVEPNLPDLRALLLKEVKAENVEHIRLLVSHGVPSHVRGGQPPFSPLEAAVETSHVDILRLVVASGTVIPSDVASAATERISDGWSEQTRAEMLDLLAPHVQEPKDSLSKLLLRAVRNSNQTVISTILRHGARSSYVDVGGANSLHIAVERGDVDLIQKLCAATPTASIASRALVAAYEAFGSGPTEPMLSVTSLLVREAATGDPADLSRMLTAGLVMQPRTVRRKVCAIIIAASTSSIGEGEALADIVREADADLELVRLLLRKSPSTAMLSDGLKMGLAAQGGAARRELCRLLFQASSPGQIRERQRLAALVAESVLDLELIRSFLSRIRKDKAARSATLKAALSRRSRADRMALCELVLGDSASEIGQSKALVTLVEEPDSDMALIDLLVRKGASVDHDQGRALVKAIERGSVHLLKALLGDLRIKPRTISRGFKTAMALPPGSPRTELTALLLSAGVSLDDRAAHLLSAVQSRDLPLLESLLAVGGPVPPLAEDALSYAVTHAYVQDVAAMVRQGIPEPLLVSVFQSLARTGHLGSPQYIETAALLMNLRVPHRILTPTLLTVCSETATALPVEFISLLISHGADPMAEDARCIVAAAKKHHIACAERLMTAPSFRLDEAVRALISSIHDEEWLVRWVSLCLQRSGARFLQHTLLRLALERFPSGATILRQLLDNGCEPMMKCSCKNEIGDDTTLLMWALAKDGRASEEVVLDLLDHPLAAPHFIHPADGLTAMHLAAGLGRLSVLRKLVGLQGEFHLQLPDSVGRTPLCRATEAGNAGAIAALMAAGAKVDDGSLHIAARSLDIASIKLLRSHGHDIHYPHAGLDGRRPLAELCFKASGSGPSWEFQAEAAIRELLPLPDPQWRPVHDKSFLHLAIDNKTSAHALVGAILRVSQLWRNPSRDDDYLYADLATGLFRSPTKYIEQLCPDKLSREKVSLIRLLKSQQFVDRFYAESGPQPPGAIGLPKEVADAVKEEKLAQWKQQQEFRRQEEAAAQHNRLTDELNRRNNAHSDAAHARGLHETRERFQLQHESETKALKRQQNHQAALAALKLESQRQLAQLTETSELARMAKTMQLQAAHQASQHQEALEHAKAQANQQLLAAAEAEQFSCRALERRQEIETKHNAEMGGMQVSLLEGQARIMAGAQAAAVPGVQARLEWKDAAVDAISLS</sequence>
<dbReference type="InterPro" id="IPR002110">
    <property type="entry name" value="Ankyrin_rpt"/>
</dbReference>
<gene>
    <name evidence="4" type="ORF">B0T18DRAFT_461622</name>
</gene>
<dbReference type="Proteomes" id="UP001172155">
    <property type="component" value="Unassembled WGS sequence"/>
</dbReference>
<proteinExistence type="predicted"/>
<keyword evidence="2" id="KW-0040">ANK repeat</keyword>
<dbReference type="Gene3D" id="1.25.40.20">
    <property type="entry name" value="Ankyrin repeat-containing domain"/>
    <property type="match status" value="3"/>
</dbReference>
<feature type="region of interest" description="Disordered" evidence="3">
    <location>
        <begin position="1"/>
        <end position="70"/>
    </location>
</feature>
<evidence type="ECO:0000256" key="2">
    <source>
        <dbReference type="ARBA" id="ARBA00023043"/>
    </source>
</evidence>
<keyword evidence="5" id="KW-1185">Reference proteome</keyword>
<name>A0AA40K8F6_9PEZI</name>
<organism evidence="4 5">
    <name type="scientific">Schizothecium vesticola</name>
    <dbReference type="NCBI Taxonomy" id="314040"/>
    <lineage>
        <taxon>Eukaryota</taxon>
        <taxon>Fungi</taxon>
        <taxon>Dikarya</taxon>
        <taxon>Ascomycota</taxon>
        <taxon>Pezizomycotina</taxon>
        <taxon>Sordariomycetes</taxon>
        <taxon>Sordariomycetidae</taxon>
        <taxon>Sordariales</taxon>
        <taxon>Schizotheciaceae</taxon>
        <taxon>Schizothecium</taxon>
    </lineage>
</organism>
<dbReference type="EMBL" id="JAUKUD010000003">
    <property type="protein sequence ID" value="KAK0749851.1"/>
    <property type="molecule type" value="Genomic_DNA"/>
</dbReference>
<comment type="caution">
    <text evidence="4">The sequence shown here is derived from an EMBL/GenBank/DDBJ whole genome shotgun (WGS) entry which is preliminary data.</text>
</comment>
<feature type="compositionally biased region" description="Basic and acidic residues" evidence="3">
    <location>
        <begin position="34"/>
        <end position="49"/>
    </location>
</feature>
<evidence type="ECO:0000313" key="5">
    <source>
        <dbReference type="Proteomes" id="UP001172155"/>
    </source>
</evidence>
<dbReference type="PANTHER" id="PTHR24126">
    <property type="entry name" value="ANKYRIN REPEAT, PH AND SEC7 DOMAIN CONTAINING PROTEIN SECG-RELATED"/>
    <property type="match status" value="1"/>
</dbReference>
<evidence type="ECO:0000256" key="3">
    <source>
        <dbReference type="SAM" id="MobiDB-lite"/>
    </source>
</evidence>
<keyword evidence="1" id="KW-0677">Repeat</keyword>
<dbReference type="SMART" id="SM00248">
    <property type="entry name" value="ANK"/>
    <property type="match status" value="8"/>
</dbReference>